<organism evidence="2 4">
    <name type="scientific">Iris pallida</name>
    <name type="common">Sweet iris</name>
    <dbReference type="NCBI Taxonomy" id="29817"/>
    <lineage>
        <taxon>Eukaryota</taxon>
        <taxon>Viridiplantae</taxon>
        <taxon>Streptophyta</taxon>
        <taxon>Embryophyta</taxon>
        <taxon>Tracheophyta</taxon>
        <taxon>Spermatophyta</taxon>
        <taxon>Magnoliopsida</taxon>
        <taxon>Liliopsida</taxon>
        <taxon>Asparagales</taxon>
        <taxon>Iridaceae</taxon>
        <taxon>Iridoideae</taxon>
        <taxon>Irideae</taxon>
        <taxon>Iris</taxon>
    </lineage>
</organism>
<evidence type="ECO:0000313" key="3">
    <source>
        <dbReference type="EMBL" id="KAJ6847356.1"/>
    </source>
</evidence>
<dbReference type="InterPro" id="IPR043573">
    <property type="entry name" value="Fig4-like"/>
</dbReference>
<evidence type="ECO:0000313" key="4">
    <source>
        <dbReference type="Proteomes" id="UP001140949"/>
    </source>
</evidence>
<dbReference type="EMBL" id="JANAVB010005432">
    <property type="protein sequence ID" value="KAJ6847356.1"/>
    <property type="molecule type" value="Genomic_DNA"/>
</dbReference>
<name>A0AAX6FS70_IRIPA</name>
<comment type="caution">
    <text evidence="2">The sequence shown here is derived from an EMBL/GenBank/DDBJ whole genome shotgun (WGS) entry which is preliminary data.</text>
</comment>
<accession>A0AAX6FS70</accession>
<evidence type="ECO:0000313" key="2">
    <source>
        <dbReference type="EMBL" id="KAJ6818925.1"/>
    </source>
</evidence>
<gene>
    <name evidence="3" type="ORF">M6B38_285410</name>
    <name evidence="2" type="ORF">M6B38_404330</name>
</gene>
<sequence length="145" mass="16036">MMFTPALAFDMLLRVCSDSALPNAGVAHAFDHIFATFAASTPAPASSTWPPSADSMLSDGIDRDHAGRFLRVSTRSAPSVAPTPPSPRALIFCERRGQWKVATQSQEFFKTLQRYYNNAYMDAKKQDAINFFLGYFQPQLGKPVL</sequence>
<dbReference type="AlphaFoldDB" id="A0AAX6FS70"/>
<evidence type="ECO:0000256" key="1">
    <source>
        <dbReference type="ARBA" id="ARBA00022801"/>
    </source>
</evidence>
<keyword evidence="1" id="KW-0378">Hydrolase</keyword>
<dbReference type="Proteomes" id="UP001140949">
    <property type="component" value="Unassembled WGS sequence"/>
</dbReference>
<protein>
    <submittedName>
        <fullName evidence="2">Phosphoinositide phosphatase SAC2-like</fullName>
    </submittedName>
</protein>
<dbReference type="PANTHER" id="PTHR45738:SF3">
    <property type="entry name" value="OS03G0182400 PROTEIN"/>
    <property type="match status" value="1"/>
</dbReference>
<dbReference type="EMBL" id="JANAVB010026799">
    <property type="protein sequence ID" value="KAJ6818925.1"/>
    <property type="molecule type" value="Genomic_DNA"/>
</dbReference>
<dbReference type="PANTHER" id="PTHR45738">
    <property type="entry name" value="POLYPHOSPHOINOSITIDE PHOSPHATASE"/>
    <property type="match status" value="1"/>
</dbReference>
<dbReference type="GO" id="GO:0043813">
    <property type="term" value="F:phosphatidylinositol-3,5-bisphosphate 5-phosphatase activity"/>
    <property type="evidence" value="ECO:0007669"/>
    <property type="project" value="InterPro"/>
</dbReference>
<keyword evidence="4" id="KW-1185">Reference proteome</keyword>
<proteinExistence type="predicted"/>
<reference evidence="2" key="2">
    <citation type="submission" date="2023-04" db="EMBL/GenBank/DDBJ databases">
        <authorList>
            <person name="Bruccoleri R.E."/>
            <person name="Oakeley E.J."/>
            <person name="Faust A.-M."/>
            <person name="Dessus-Babus S."/>
            <person name="Altorfer M."/>
            <person name="Burckhardt D."/>
            <person name="Oertli M."/>
            <person name="Naumann U."/>
            <person name="Petersen F."/>
            <person name="Wong J."/>
        </authorList>
    </citation>
    <scope>NUCLEOTIDE SEQUENCE</scope>
    <source>
        <strain evidence="2">GSM-AAB239-AS_SAM_17_03QT</strain>
        <tissue evidence="2">Leaf</tissue>
    </source>
</reference>
<reference evidence="2" key="1">
    <citation type="journal article" date="2023" name="GigaByte">
        <title>Genome assembly of the bearded iris, Iris pallida Lam.</title>
        <authorList>
            <person name="Bruccoleri R.E."/>
            <person name="Oakeley E.J."/>
            <person name="Faust A.M.E."/>
            <person name="Altorfer M."/>
            <person name="Dessus-Babus S."/>
            <person name="Burckhardt D."/>
            <person name="Oertli M."/>
            <person name="Naumann U."/>
            <person name="Petersen F."/>
            <person name="Wong J."/>
        </authorList>
    </citation>
    <scope>NUCLEOTIDE SEQUENCE</scope>
    <source>
        <strain evidence="2">GSM-AAB239-AS_SAM_17_03QT</strain>
    </source>
</reference>
<dbReference type="GO" id="GO:0046856">
    <property type="term" value="P:phosphatidylinositol dephosphorylation"/>
    <property type="evidence" value="ECO:0007669"/>
    <property type="project" value="InterPro"/>
</dbReference>